<sequence length="387" mass="42005">MIKKILSLLIASLMMGVLFAVNGVKTSIARADESGQVTVMLHHRLSWDNLPAQTPNNGYERTGSDGLIAGANTAFAVYDISNQLKNYPGDSAVFLSQFKTMDQAAIDSYITDHGLVKVAEKTTDTQGIASFNLTDGLQQAYLIVQLQNDAQSVNQLMFEQRSDPIAFSLPIYAMNSNVPLSVIHLYTKSAIVNRIPYFFKYGQTLTKTQMPLAGAKFAFYQLIAGKKTYLTNTNGWQASDHPLTDPAVRKIVSGSNGLVALDNSTLAAGTYYFEELQTLKGYEISAAATQIKVEIPAASALTNIPAITVNGQALSKTVAGQIPADVFKNASPRVYNYEKAVKSSNGQVFPFLPQTGESIGLISLAGLLAILATSFIWLQKKKRNIEK</sequence>
<evidence type="ECO:0000256" key="1">
    <source>
        <dbReference type="SAM" id="Phobius"/>
    </source>
</evidence>
<evidence type="ECO:0000259" key="3">
    <source>
        <dbReference type="Pfam" id="PF16555"/>
    </source>
</evidence>
<feature type="transmembrane region" description="Helical" evidence="1">
    <location>
        <begin position="359"/>
        <end position="378"/>
    </location>
</feature>
<feature type="domain" description="Gram-positive pilin subunit D1 N-terminal" evidence="3">
    <location>
        <begin position="35"/>
        <end position="188"/>
    </location>
</feature>
<dbReference type="InterPro" id="IPR032364">
    <property type="entry name" value="GramPos_pilinD1_N"/>
</dbReference>
<dbReference type="STRING" id="336988.NT96_03300"/>
<name>G9WIK5_9LACO</name>
<dbReference type="Pfam" id="PF16555">
    <property type="entry name" value="GramPos_pilinD1"/>
    <property type="match status" value="1"/>
</dbReference>
<keyword evidence="6" id="KW-1185">Reference proteome</keyword>
<dbReference type="Proteomes" id="UP000004959">
    <property type="component" value="Chromosome"/>
</dbReference>
<gene>
    <name evidence="5" type="ORF">OKIT_0015</name>
</gene>
<dbReference type="InterPro" id="IPR013783">
    <property type="entry name" value="Ig-like_fold"/>
</dbReference>
<reference evidence="5 6" key="1">
    <citation type="journal article" date="2012" name="PLoS ONE">
        <title>Functional divergence in the genus oenococcus as predicted by genome sequencing of the newly-described species, Oenococcus kitaharae.</title>
        <authorList>
            <person name="Borneman A.R."/>
            <person name="McCarthy J.M."/>
            <person name="Chambers P.J."/>
            <person name="Bartowsky E.J."/>
        </authorList>
    </citation>
    <scope>NUCLEOTIDE SEQUENCE [LARGE SCALE GENOMIC DNA]</scope>
    <source>
        <strain evidence="6">DSM17330</strain>
    </source>
</reference>
<evidence type="ECO:0000259" key="4">
    <source>
        <dbReference type="Pfam" id="PF17802"/>
    </source>
</evidence>
<keyword evidence="1" id="KW-0472">Membrane</keyword>
<dbReference type="HOGENOM" id="CLU_055411_1_0_9"/>
<dbReference type="Gene3D" id="2.60.40.10">
    <property type="entry name" value="Immunoglobulins"/>
    <property type="match status" value="2"/>
</dbReference>
<dbReference type="RefSeq" id="WP_007744197.1">
    <property type="nucleotide sequence ID" value="NZ_CM001398.1"/>
</dbReference>
<dbReference type="EMBL" id="AFVZ01000001">
    <property type="protein sequence ID" value="EHN58144.1"/>
    <property type="molecule type" value="Genomic_DNA"/>
</dbReference>
<keyword evidence="2" id="KW-0732">Signal</keyword>
<comment type="caution">
    <text evidence="5">The sequence shown here is derived from an EMBL/GenBank/DDBJ whole genome shotgun (WGS) entry which is preliminary data.</text>
</comment>
<keyword evidence="1" id="KW-1133">Transmembrane helix</keyword>
<protein>
    <submittedName>
        <fullName evidence="5">Uncharacterized protein</fullName>
    </submittedName>
</protein>
<dbReference type="InterPro" id="IPR041033">
    <property type="entry name" value="SpaA_PFL_dom_1"/>
</dbReference>
<evidence type="ECO:0000313" key="5">
    <source>
        <dbReference type="EMBL" id="EHN58144.1"/>
    </source>
</evidence>
<evidence type="ECO:0000313" key="6">
    <source>
        <dbReference type="Proteomes" id="UP000004959"/>
    </source>
</evidence>
<dbReference type="NCBIfam" id="TIGR01167">
    <property type="entry name" value="LPXTG_anchor"/>
    <property type="match status" value="1"/>
</dbReference>
<evidence type="ECO:0000256" key="2">
    <source>
        <dbReference type="SAM" id="SignalP"/>
    </source>
</evidence>
<dbReference type="OrthoDB" id="2326665at2"/>
<proteinExistence type="predicted"/>
<organism evidence="5 6">
    <name type="scientific">Oenococcus kitaharae DSM 17330</name>
    <dbReference type="NCBI Taxonomy" id="1045004"/>
    <lineage>
        <taxon>Bacteria</taxon>
        <taxon>Bacillati</taxon>
        <taxon>Bacillota</taxon>
        <taxon>Bacilli</taxon>
        <taxon>Lactobacillales</taxon>
        <taxon>Lactobacillaceae</taxon>
        <taxon>Oenococcus</taxon>
    </lineage>
</organism>
<accession>G9WIK5</accession>
<dbReference type="eggNOG" id="ENOG5033ZVG">
    <property type="taxonomic scope" value="Bacteria"/>
</dbReference>
<feature type="domain" description="SpaA-like prealbumin fold" evidence="4">
    <location>
        <begin position="207"/>
        <end position="294"/>
    </location>
</feature>
<keyword evidence="1" id="KW-0812">Transmembrane</keyword>
<dbReference type="AlphaFoldDB" id="G9WIK5"/>
<feature type="chain" id="PRO_5039175363" evidence="2">
    <location>
        <begin position="21"/>
        <end position="387"/>
    </location>
</feature>
<dbReference type="PATRIC" id="fig|1045004.4.peg.16"/>
<dbReference type="Pfam" id="PF17802">
    <property type="entry name" value="SpaA"/>
    <property type="match status" value="1"/>
</dbReference>
<feature type="signal peptide" evidence="2">
    <location>
        <begin position="1"/>
        <end position="20"/>
    </location>
</feature>